<dbReference type="InParanoid" id="D2VB99"/>
<organism evidence="3">
    <name type="scientific">Naegleria gruberi</name>
    <name type="common">Amoeba</name>
    <dbReference type="NCBI Taxonomy" id="5762"/>
    <lineage>
        <taxon>Eukaryota</taxon>
        <taxon>Discoba</taxon>
        <taxon>Heterolobosea</taxon>
        <taxon>Tetramitia</taxon>
        <taxon>Eutetramitia</taxon>
        <taxon>Vahlkampfiidae</taxon>
        <taxon>Naegleria</taxon>
    </lineage>
</organism>
<dbReference type="OrthoDB" id="10670904at2759"/>
<gene>
    <name evidence="2" type="ORF">NAEGRDRAFT_66141</name>
</gene>
<feature type="transmembrane region" description="Helical" evidence="1">
    <location>
        <begin position="130"/>
        <end position="152"/>
    </location>
</feature>
<dbReference type="AlphaFoldDB" id="D2VB99"/>
<protein>
    <submittedName>
        <fullName evidence="2">Predicted protein</fullName>
    </submittedName>
</protein>
<dbReference type="RefSeq" id="XP_002678615.1">
    <property type="nucleotide sequence ID" value="XM_002678569.1"/>
</dbReference>
<evidence type="ECO:0000256" key="1">
    <source>
        <dbReference type="SAM" id="Phobius"/>
    </source>
</evidence>
<reference evidence="2 3" key="1">
    <citation type="journal article" date="2010" name="Cell">
        <title>The genome of Naegleria gruberi illuminates early eukaryotic versatility.</title>
        <authorList>
            <person name="Fritz-Laylin L.K."/>
            <person name="Prochnik S.E."/>
            <person name="Ginger M.L."/>
            <person name="Dacks J.B."/>
            <person name="Carpenter M.L."/>
            <person name="Field M.C."/>
            <person name="Kuo A."/>
            <person name="Paredez A."/>
            <person name="Chapman J."/>
            <person name="Pham J."/>
            <person name="Shu S."/>
            <person name="Neupane R."/>
            <person name="Cipriano M."/>
            <person name="Mancuso J."/>
            <person name="Tu H."/>
            <person name="Salamov A."/>
            <person name="Lindquist E."/>
            <person name="Shapiro H."/>
            <person name="Lucas S."/>
            <person name="Grigoriev I.V."/>
            <person name="Cande W.Z."/>
            <person name="Fulton C."/>
            <person name="Rokhsar D.S."/>
            <person name="Dawson S.C."/>
        </authorList>
    </citation>
    <scope>NUCLEOTIDE SEQUENCE [LARGE SCALE GENOMIC DNA]</scope>
    <source>
        <strain evidence="2 3">NEG-M</strain>
    </source>
</reference>
<dbReference type="KEGG" id="ngr:NAEGRDRAFT_66141"/>
<dbReference type="Proteomes" id="UP000006671">
    <property type="component" value="Unassembled WGS sequence"/>
</dbReference>
<keyword evidence="1" id="KW-0472">Membrane</keyword>
<keyword evidence="3" id="KW-1185">Reference proteome</keyword>
<keyword evidence="1" id="KW-0812">Transmembrane</keyword>
<dbReference type="EMBL" id="GG738861">
    <property type="protein sequence ID" value="EFC45871.1"/>
    <property type="molecule type" value="Genomic_DNA"/>
</dbReference>
<sequence length="418" mass="49103">MSQVAVVNKEEFLSHFSSCSEQDEKQLPIELSLHLKDISFLSDYSLPTNIFPNILFKSNDGVVGTKKNNQEYGIQYNFLLDAEEDEQSSRDEYWKHSHQSLFSLNWNSKVDHTDNFYSLMQYYYGPFKMLVFLLGLVVMNAICMVALVKFSWVGDFMENSVFNSITNRALNEMNLKGDISQMGTMDFFISFLRNSTALSSVFYIMVFFFSFTVFLLALSFFEYYWILRYIQRETRKNLEKYRNKQDIHEDYFSTEYLIIDKSWKNSEETVFNKLPQIVHGHIKYLEYEIQQDGSVEKLAISKFILEKLIFCSGSTKRNLTNAARVIEITDFSLKKHINIAKDEWVDPNFHVALQLFEVTIKDLLKETNASAIIIKISSLQYGLIRLCDKMKFTLVHEEKSNEFPIINYYYVLESNKLL</sequence>
<evidence type="ECO:0000313" key="3">
    <source>
        <dbReference type="Proteomes" id="UP000006671"/>
    </source>
</evidence>
<name>D2VB99_NAEGR</name>
<keyword evidence="1" id="KW-1133">Transmembrane helix</keyword>
<dbReference type="VEuPathDB" id="AmoebaDB:NAEGRDRAFT_66141"/>
<accession>D2VB99</accession>
<dbReference type="GeneID" id="8850482"/>
<proteinExistence type="predicted"/>
<feature type="transmembrane region" description="Helical" evidence="1">
    <location>
        <begin position="201"/>
        <end position="226"/>
    </location>
</feature>
<evidence type="ECO:0000313" key="2">
    <source>
        <dbReference type="EMBL" id="EFC45871.1"/>
    </source>
</evidence>